<comment type="caution">
    <text evidence="2">The sequence shown here is derived from an EMBL/GenBank/DDBJ whole genome shotgun (WGS) entry which is preliminary data.</text>
</comment>
<dbReference type="STRING" id="299467.A0A443QPE2"/>
<dbReference type="InterPro" id="IPR050344">
    <property type="entry name" value="Peptidase_M1_aminopeptidases"/>
</dbReference>
<dbReference type="GO" id="GO:0005737">
    <property type="term" value="C:cytoplasm"/>
    <property type="evidence" value="ECO:0007669"/>
    <property type="project" value="TreeGrafter"/>
</dbReference>
<sequence length="80" mass="9445">MDLVLGNLIYEKGSSLVRMIQKWIGDEAFKKGLNFYLNKHQYSNAETDDMLDAFDRFTDKNVKNVMNMWFKVEGYPMIKV</sequence>
<evidence type="ECO:0000259" key="1">
    <source>
        <dbReference type="Pfam" id="PF01433"/>
    </source>
</evidence>
<keyword evidence="2" id="KW-0378">Hydrolase</keyword>
<name>A0A443QPE2_9ACAR</name>
<dbReference type="PANTHER" id="PTHR11533">
    <property type="entry name" value="PROTEASE M1 ZINC METALLOPROTEASE"/>
    <property type="match status" value="1"/>
</dbReference>
<dbReference type="GO" id="GO:0070006">
    <property type="term" value="F:metalloaminopeptidase activity"/>
    <property type="evidence" value="ECO:0007669"/>
    <property type="project" value="TreeGrafter"/>
</dbReference>
<dbReference type="GO" id="GO:0005615">
    <property type="term" value="C:extracellular space"/>
    <property type="evidence" value="ECO:0007669"/>
    <property type="project" value="TreeGrafter"/>
</dbReference>
<accession>A0A443QPE2</accession>
<proteinExistence type="predicted"/>
<keyword evidence="3" id="KW-1185">Reference proteome</keyword>
<dbReference type="GO" id="GO:0043171">
    <property type="term" value="P:peptide catabolic process"/>
    <property type="evidence" value="ECO:0007669"/>
    <property type="project" value="TreeGrafter"/>
</dbReference>
<dbReference type="GO" id="GO:0008270">
    <property type="term" value="F:zinc ion binding"/>
    <property type="evidence" value="ECO:0007669"/>
    <property type="project" value="InterPro"/>
</dbReference>
<dbReference type="InterPro" id="IPR027268">
    <property type="entry name" value="Peptidase_M4/M1_CTD_sf"/>
</dbReference>
<organism evidence="2 3">
    <name type="scientific">Leptotrombidium deliense</name>
    <dbReference type="NCBI Taxonomy" id="299467"/>
    <lineage>
        <taxon>Eukaryota</taxon>
        <taxon>Metazoa</taxon>
        <taxon>Ecdysozoa</taxon>
        <taxon>Arthropoda</taxon>
        <taxon>Chelicerata</taxon>
        <taxon>Arachnida</taxon>
        <taxon>Acari</taxon>
        <taxon>Acariformes</taxon>
        <taxon>Trombidiformes</taxon>
        <taxon>Prostigmata</taxon>
        <taxon>Anystina</taxon>
        <taxon>Parasitengona</taxon>
        <taxon>Trombiculoidea</taxon>
        <taxon>Trombiculidae</taxon>
        <taxon>Leptotrombidium</taxon>
    </lineage>
</organism>
<keyword evidence="2" id="KW-0031">Aminopeptidase</keyword>
<dbReference type="AlphaFoldDB" id="A0A443QPE2"/>
<dbReference type="GO" id="GO:0042277">
    <property type="term" value="F:peptide binding"/>
    <property type="evidence" value="ECO:0007669"/>
    <property type="project" value="TreeGrafter"/>
</dbReference>
<dbReference type="PANTHER" id="PTHR11533:SF174">
    <property type="entry name" value="PUROMYCIN-SENSITIVE AMINOPEPTIDASE-RELATED"/>
    <property type="match status" value="1"/>
</dbReference>
<dbReference type="OrthoDB" id="510539at2759"/>
<gene>
    <name evidence="2" type="ORF">B4U80_07619</name>
</gene>
<dbReference type="Pfam" id="PF01433">
    <property type="entry name" value="Peptidase_M1"/>
    <property type="match status" value="1"/>
</dbReference>
<dbReference type="EMBL" id="NCKV01053292">
    <property type="protein sequence ID" value="RWS04904.1"/>
    <property type="molecule type" value="Genomic_DNA"/>
</dbReference>
<protein>
    <submittedName>
        <fullName evidence="2">Puromycin-sensitive aminopeptidase-like isoform X1</fullName>
    </submittedName>
</protein>
<dbReference type="Gene3D" id="1.10.390.10">
    <property type="entry name" value="Neutral Protease Domain 2"/>
    <property type="match status" value="1"/>
</dbReference>
<dbReference type="Proteomes" id="UP000288716">
    <property type="component" value="Unassembled WGS sequence"/>
</dbReference>
<reference evidence="2 3" key="1">
    <citation type="journal article" date="2018" name="Gigascience">
        <title>Genomes of trombidid mites reveal novel predicted allergens and laterally-transferred genes associated with secondary metabolism.</title>
        <authorList>
            <person name="Dong X."/>
            <person name="Chaisiri K."/>
            <person name="Xia D."/>
            <person name="Armstrong S.D."/>
            <person name="Fang Y."/>
            <person name="Donnelly M.J."/>
            <person name="Kadowaki T."/>
            <person name="McGarry J.W."/>
            <person name="Darby A.C."/>
            <person name="Makepeace B.L."/>
        </authorList>
    </citation>
    <scope>NUCLEOTIDE SEQUENCE [LARGE SCALE GENOMIC DNA]</scope>
    <source>
        <strain evidence="2">UoL-UT</strain>
    </source>
</reference>
<dbReference type="InterPro" id="IPR014782">
    <property type="entry name" value="Peptidase_M1_dom"/>
</dbReference>
<dbReference type="VEuPathDB" id="VectorBase:LDEU014240"/>
<feature type="domain" description="Peptidase M1 membrane alanine aminopeptidase" evidence="1">
    <location>
        <begin position="7"/>
        <end position="69"/>
    </location>
</feature>
<evidence type="ECO:0000313" key="3">
    <source>
        <dbReference type="Proteomes" id="UP000288716"/>
    </source>
</evidence>
<keyword evidence="2" id="KW-0645">Protease</keyword>
<evidence type="ECO:0000313" key="2">
    <source>
        <dbReference type="EMBL" id="RWS04904.1"/>
    </source>
</evidence>
<dbReference type="SUPFAM" id="SSF55486">
    <property type="entry name" value="Metalloproteases ('zincins'), catalytic domain"/>
    <property type="match status" value="1"/>
</dbReference>
<dbReference type="GO" id="GO:0016020">
    <property type="term" value="C:membrane"/>
    <property type="evidence" value="ECO:0007669"/>
    <property type="project" value="TreeGrafter"/>
</dbReference>